<comment type="caution">
    <text evidence="2">The sequence shown here is derived from an EMBL/GenBank/DDBJ whole genome shotgun (WGS) entry which is preliminary data.</text>
</comment>
<feature type="chain" id="PRO_5041237185" evidence="1">
    <location>
        <begin position="16"/>
        <end position="330"/>
    </location>
</feature>
<reference evidence="2" key="1">
    <citation type="submission" date="2023-03" db="EMBL/GenBank/DDBJ databases">
        <title>Complete genome of Cladonia borealis.</title>
        <authorList>
            <person name="Park H."/>
        </authorList>
    </citation>
    <scope>NUCLEOTIDE SEQUENCE</scope>
    <source>
        <strain evidence="2">ANT050790</strain>
    </source>
</reference>
<organism evidence="2 3">
    <name type="scientific">Cladonia borealis</name>
    <dbReference type="NCBI Taxonomy" id="184061"/>
    <lineage>
        <taxon>Eukaryota</taxon>
        <taxon>Fungi</taxon>
        <taxon>Dikarya</taxon>
        <taxon>Ascomycota</taxon>
        <taxon>Pezizomycotina</taxon>
        <taxon>Lecanoromycetes</taxon>
        <taxon>OSLEUM clade</taxon>
        <taxon>Lecanoromycetidae</taxon>
        <taxon>Lecanorales</taxon>
        <taxon>Lecanorineae</taxon>
        <taxon>Cladoniaceae</taxon>
        <taxon>Cladonia</taxon>
    </lineage>
</organism>
<evidence type="ECO:0000256" key="1">
    <source>
        <dbReference type="SAM" id="SignalP"/>
    </source>
</evidence>
<gene>
    <name evidence="2" type="ORF">JMJ35_006551</name>
</gene>
<dbReference type="EMBL" id="JAFEKC020000014">
    <property type="protein sequence ID" value="KAK0510999.1"/>
    <property type="molecule type" value="Genomic_DNA"/>
</dbReference>
<sequence length="330" mass="35964">MFSLVVFLPLVMVSAFSFDIVTNKSIPDVGSYSWSTVIQLNNSTQPTLSVPPAPPAFTADMVIDATKPLSSKSVYLVAVEAMYTFAQVRYDKEILTQTRITQTFSDVSIIVENVQSAGAIDQLENSHVIEGLYRGIVMMIERSWWCEAIIGLNVHGTIVGYITILGPQQGAALNSTAAIPPAAIAAARSLEARSRVGGRCLDREDPFFQLDWTHETESSTGMAQEAIYTAVLSGLADAALHDPGSLTTEVNAMGPVVGQGPSAYRCDFHISIDPDDGYQGPLTYYLVTKTFRDVAGYIMTLANWYGEYTIDLYYQGQLIAYAEVAKIIIN</sequence>
<evidence type="ECO:0000313" key="2">
    <source>
        <dbReference type="EMBL" id="KAK0510999.1"/>
    </source>
</evidence>
<accession>A0AA39QZ85</accession>
<dbReference type="Proteomes" id="UP001166286">
    <property type="component" value="Unassembled WGS sequence"/>
</dbReference>
<keyword evidence="3" id="KW-1185">Reference proteome</keyword>
<protein>
    <submittedName>
        <fullName evidence="2">Uncharacterized protein</fullName>
    </submittedName>
</protein>
<feature type="signal peptide" evidence="1">
    <location>
        <begin position="1"/>
        <end position="15"/>
    </location>
</feature>
<name>A0AA39QZ85_9LECA</name>
<keyword evidence="1" id="KW-0732">Signal</keyword>
<evidence type="ECO:0000313" key="3">
    <source>
        <dbReference type="Proteomes" id="UP001166286"/>
    </source>
</evidence>
<dbReference type="AlphaFoldDB" id="A0AA39QZ85"/>
<proteinExistence type="predicted"/>